<dbReference type="Proteomes" id="UP000799772">
    <property type="component" value="Unassembled WGS sequence"/>
</dbReference>
<organism evidence="1 2">
    <name type="scientific">Rhizodiscina lignyota</name>
    <dbReference type="NCBI Taxonomy" id="1504668"/>
    <lineage>
        <taxon>Eukaryota</taxon>
        <taxon>Fungi</taxon>
        <taxon>Dikarya</taxon>
        <taxon>Ascomycota</taxon>
        <taxon>Pezizomycotina</taxon>
        <taxon>Dothideomycetes</taxon>
        <taxon>Pleosporomycetidae</taxon>
        <taxon>Aulographales</taxon>
        <taxon>Rhizodiscinaceae</taxon>
        <taxon>Rhizodiscina</taxon>
    </lineage>
</organism>
<reference evidence="1" key="1">
    <citation type="journal article" date="2020" name="Stud. Mycol.">
        <title>101 Dothideomycetes genomes: a test case for predicting lifestyles and emergence of pathogens.</title>
        <authorList>
            <person name="Haridas S."/>
            <person name="Albert R."/>
            <person name="Binder M."/>
            <person name="Bloem J."/>
            <person name="Labutti K."/>
            <person name="Salamov A."/>
            <person name="Andreopoulos B."/>
            <person name="Baker S."/>
            <person name="Barry K."/>
            <person name="Bills G."/>
            <person name="Bluhm B."/>
            <person name="Cannon C."/>
            <person name="Castanera R."/>
            <person name="Culley D."/>
            <person name="Daum C."/>
            <person name="Ezra D."/>
            <person name="Gonzalez J."/>
            <person name="Henrissat B."/>
            <person name="Kuo A."/>
            <person name="Liang C."/>
            <person name="Lipzen A."/>
            <person name="Lutzoni F."/>
            <person name="Magnuson J."/>
            <person name="Mondo S."/>
            <person name="Nolan M."/>
            <person name="Ohm R."/>
            <person name="Pangilinan J."/>
            <person name="Park H.-J."/>
            <person name="Ramirez L."/>
            <person name="Alfaro M."/>
            <person name="Sun H."/>
            <person name="Tritt A."/>
            <person name="Yoshinaga Y."/>
            <person name="Zwiers L.-H."/>
            <person name="Turgeon B."/>
            <person name="Goodwin S."/>
            <person name="Spatafora J."/>
            <person name="Crous P."/>
            <person name="Grigoriev I."/>
        </authorList>
    </citation>
    <scope>NUCLEOTIDE SEQUENCE</scope>
    <source>
        <strain evidence="1">CBS 133067</strain>
    </source>
</reference>
<evidence type="ECO:0000313" key="2">
    <source>
        <dbReference type="Proteomes" id="UP000799772"/>
    </source>
</evidence>
<protein>
    <submittedName>
        <fullName evidence="1">Uncharacterized protein</fullName>
    </submittedName>
</protein>
<dbReference type="AlphaFoldDB" id="A0A9P4IS45"/>
<proteinExistence type="predicted"/>
<keyword evidence="2" id="KW-1185">Reference proteome</keyword>
<name>A0A9P4IS45_9PEZI</name>
<accession>A0A9P4IS45</accession>
<dbReference type="EMBL" id="ML978121">
    <property type="protein sequence ID" value="KAF2104385.1"/>
    <property type="molecule type" value="Genomic_DNA"/>
</dbReference>
<comment type="caution">
    <text evidence="1">The sequence shown here is derived from an EMBL/GenBank/DDBJ whole genome shotgun (WGS) entry which is preliminary data.</text>
</comment>
<gene>
    <name evidence="1" type="ORF">NA57DRAFT_70592</name>
</gene>
<evidence type="ECO:0000313" key="1">
    <source>
        <dbReference type="EMBL" id="KAF2104385.1"/>
    </source>
</evidence>
<sequence length="202" mass="23378">METDGSMKELSMKKLRNLLEKLCSDSLDRNKKEQLIKAIMLIRADASTLLQALKWLDDDIRVLNLWNAFLVEKQRATDALESEPSIQREIPMSEFHWALIDREISRLWGNQSAVDRMLRYRLYEDWPVNGEDDKLKLTIKKALIAKVRERQQVVRDLDVLSRDQILDDLEGTVLDGVHFRSPGSRDHGTGWTCSPDLSEAET</sequence>